<accession>A0A485L8Y6</accession>
<organism evidence="3 4">
    <name type="scientific">Aphanomyces stellatus</name>
    <dbReference type="NCBI Taxonomy" id="120398"/>
    <lineage>
        <taxon>Eukaryota</taxon>
        <taxon>Sar</taxon>
        <taxon>Stramenopiles</taxon>
        <taxon>Oomycota</taxon>
        <taxon>Saprolegniomycetes</taxon>
        <taxon>Saprolegniales</taxon>
        <taxon>Verrucalvaceae</taxon>
        <taxon>Aphanomyces</taxon>
    </lineage>
</organism>
<feature type="domain" description="DDE-1" evidence="1">
    <location>
        <begin position="174"/>
        <end position="296"/>
    </location>
</feature>
<dbReference type="Pfam" id="PF03184">
    <property type="entry name" value="DDE_1"/>
    <property type="match status" value="1"/>
</dbReference>
<dbReference type="AlphaFoldDB" id="A0A485L8Y6"/>
<gene>
    <name evidence="3" type="primary">Aste57867_17857</name>
    <name evidence="2" type="ORF">As57867_017796</name>
    <name evidence="3" type="ORF">ASTE57867_17857</name>
</gene>
<evidence type="ECO:0000313" key="4">
    <source>
        <dbReference type="Proteomes" id="UP000332933"/>
    </source>
</evidence>
<dbReference type="OrthoDB" id="127176at2759"/>
<reference evidence="3 4" key="1">
    <citation type="submission" date="2019-03" db="EMBL/GenBank/DDBJ databases">
        <authorList>
            <person name="Gaulin E."/>
            <person name="Dumas B."/>
        </authorList>
    </citation>
    <scope>NUCLEOTIDE SEQUENCE [LARGE SCALE GENOMIC DNA]</scope>
    <source>
        <strain evidence="3">CBS 568.67</strain>
    </source>
</reference>
<dbReference type="InterPro" id="IPR004875">
    <property type="entry name" value="DDE_SF_endonuclease_dom"/>
</dbReference>
<reference evidence="2" key="2">
    <citation type="submission" date="2019-06" db="EMBL/GenBank/DDBJ databases">
        <title>Genomics analysis of Aphanomyces spp. identifies a new class of oomycete effector associated with host adaptation.</title>
        <authorList>
            <person name="Gaulin E."/>
        </authorList>
    </citation>
    <scope>NUCLEOTIDE SEQUENCE</scope>
    <source>
        <strain evidence="2">CBS 578.67</strain>
    </source>
</reference>
<dbReference type="EMBL" id="CAADRA010006341">
    <property type="protein sequence ID" value="VFT94600.1"/>
    <property type="molecule type" value="Genomic_DNA"/>
</dbReference>
<name>A0A485L8Y6_9STRA</name>
<protein>
    <submittedName>
        <fullName evidence="3">Aste57867_17857 protein</fullName>
    </submittedName>
</protein>
<evidence type="ECO:0000313" key="2">
    <source>
        <dbReference type="EMBL" id="KAF0690784.1"/>
    </source>
</evidence>
<dbReference type="Proteomes" id="UP000332933">
    <property type="component" value="Unassembled WGS sequence"/>
</dbReference>
<keyword evidence="4" id="KW-1185">Reference proteome</keyword>
<dbReference type="GO" id="GO:0003676">
    <property type="term" value="F:nucleic acid binding"/>
    <property type="evidence" value="ECO:0007669"/>
    <property type="project" value="InterPro"/>
</dbReference>
<evidence type="ECO:0000313" key="3">
    <source>
        <dbReference type="EMBL" id="VFT94600.1"/>
    </source>
</evidence>
<sequence>MLFLYESLDMNQTDYCREHGIFRETWTGWRAQRSKIMEKAQQEAHISWRPWMQCHHSLHERAHIVHERRAPRMTSMHKIMFMKTYRQDWIDGYNTGKADPYKQLLNLCQVKVQAELDCIRDDFSAKFRGKYGGYNLRDIVNVDKTAVYYDMPTGKIWAEIGKSSKVDKSQKHSDRITAVLSCRANGGILPILSIVHGTPGGTIDMNELGTYPQGHYYDVQESGWMDTRVWKAYLSMLPSYIRGPSVILAYNFDAHVSKESADAVAKDLFSILELLPANCTSTCQPLVVDVMGPFKKIPVHCG</sequence>
<dbReference type="EMBL" id="VJMH01006320">
    <property type="protein sequence ID" value="KAF0690784.1"/>
    <property type="molecule type" value="Genomic_DNA"/>
</dbReference>
<proteinExistence type="predicted"/>
<evidence type="ECO:0000259" key="1">
    <source>
        <dbReference type="Pfam" id="PF03184"/>
    </source>
</evidence>